<dbReference type="SUPFAM" id="SSF52091">
    <property type="entry name" value="SpoIIaa-like"/>
    <property type="match status" value="1"/>
</dbReference>
<dbReference type="InterPro" id="IPR058548">
    <property type="entry name" value="MlaB-like_STAS"/>
</dbReference>
<dbReference type="STRING" id="195064.SAMN05421721_10730"/>
<gene>
    <name evidence="2" type="ORF">SAMN05421721_10730</name>
</gene>
<organism evidence="2 3">
    <name type="scientific">Ectothiorhodospira mobilis</name>
    <dbReference type="NCBI Taxonomy" id="195064"/>
    <lineage>
        <taxon>Bacteria</taxon>
        <taxon>Pseudomonadati</taxon>
        <taxon>Pseudomonadota</taxon>
        <taxon>Gammaproteobacteria</taxon>
        <taxon>Chromatiales</taxon>
        <taxon>Ectothiorhodospiraceae</taxon>
        <taxon>Ectothiorhodospira</taxon>
    </lineage>
</organism>
<dbReference type="PANTHER" id="PTHR35849">
    <property type="entry name" value="BLR2341 PROTEIN"/>
    <property type="match status" value="1"/>
</dbReference>
<accession>A0A1I4RA52</accession>
<sequence length="102" mass="10945">MTQAHLEEIPGGLRLMGPLTRETVPRLWSEAPAWLRSGDVPCRVDLSGVTRSDSAGVALLLAWLRLRGGQGLVCAGVPEHMRPLIRLSDLEGVLPEAGPQEG</sequence>
<evidence type="ECO:0000259" key="1">
    <source>
        <dbReference type="Pfam" id="PF13466"/>
    </source>
</evidence>
<dbReference type="InterPro" id="IPR052746">
    <property type="entry name" value="MlaB_ABC_Transporter"/>
</dbReference>
<protein>
    <submittedName>
        <fullName evidence="2">Phospholipid transport system transporter-binding protein</fullName>
    </submittedName>
</protein>
<name>A0A1I4RA52_ECTMO</name>
<keyword evidence="3" id="KW-1185">Reference proteome</keyword>
<dbReference type="Pfam" id="PF13466">
    <property type="entry name" value="STAS_2"/>
    <property type="match status" value="1"/>
</dbReference>
<feature type="domain" description="MlaB-like STAS" evidence="1">
    <location>
        <begin position="13"/>
        <end position="90"/>
    </location>
</feature>
<dbReference type="InterPro" id="IPR036513">
    <property type="entry name" value="STAS_dom_sf"/>
</dbReference>
<evidence type="ECO:0000313" key="3">
    <source>
        <dbReference type="Proteomes" id="UP000199556"/>
    </source>
</evidence>
<dbReference type="Gene3D" id="3.30.750.24">
    <property type="entry name" value="STAS domain"/>
    <property type="match status" value="1"/>
</dbReference>
<dbReference type="CDD" id="cd07043">
    <property type="entry name" value="STAS_anti-anti-sigma_factors"/>
    <property type="match status" value="1"/>
</dbReference>
<evidence type="ECO:0000313" key="2">
    <source>
        <dbReference type="EMBL" id="SFM49079.1"/>
    </source>
</evidence>
<dbReference type="AlphaFoldDB" id="A0A1I4RA52"/>
<dbReference type="OrthoDB" id="5297990at2"/>
<dbReference type="RefSeq" id="WP_090484912.1">
    <property type="nucleotide sequence ID" value="NZ_FOUO01000007.1"/>
</dbReference>
<dbReference type="Proteomes" id="UP000199556">
    <property type="component" value="Unassembled WGS sequence"/>
</dbReference>
<dbReference type="PANTHER" id="PTHR35849:SF1">
    <property type="entry name" value="INTERMEMBRANE PHOSPHOLIPID TRANSPORT SYSTEM BINDING PROTEIN MLAB"/>
    <property type="match status" value="1"/>
</dbReference>
<reference evidence="2 3" key="1">
    <citation type="submission" date="2016-10" db="EMBL/GenBank/DDBJ databases">
        <authorList>
            <person name="de Groot N.N."/>
        </authorList>
    </citation>
    <scope>NUCLEOTIDE SEQUENCE [LARGE SCALE GENOMIC DNA]</scope>
    <source>
        <strain evidence="2 3">DSM 4180</strain>
    </source>
</reference>
<dbReference type="EMBL" id="FOUO01000007">
    <property type="protein sequence ID" value="SFM49079.1"/>
    <property type="molecule type" value="Genomic_DNA"/>
</dbReference>
<proteinExistence type="predicted"/>